<dbReference type="Pfam" id="PF00271">
    <property type="entry name" value="Helicase_C"/>
    <property type="match status" value="1"/>
</dbReference>
<comment type="subcellular location">
    <subcellularLocation>
        <location evidence="2">Nucleus</location>
    </subcellularLocation>
</comment>
<dbReference type="InterPro" id="IPR011545">
    <property type="entry name" value="DEAD/DEAH_box_helicase_dom"/>
</dbReference>
<evidence type="ECO:0000256" key="11">
    <source>
        <dbReference type="ARBA" id="ARBA00022932"/>
    </source>
</evidence>
<reference evidence="19 20" key="1">
    <citation type="journal article" date="2015" name="Nat. Commun.">
        <title>Outbred genome sequencing and CRISPR/Cas9 gene editing in butterflies.</title>
        <authorList>
            <person name="Li X."/>
            <person name="Fan D."/>
            <person name="Zhang W."/>
            <person name="Liu G."/>
            <person name="Zhang L."/>
            <person name="Zhao L."/>
            <person name="Fang X."/>
            <person name="Chen L."/>
            <person name="Dong Y."/>
            <person name="Chen Y."/>
            <person name="Ding Y."/>
            <person name="Zhao R."/>
            <person name="Feng M."/>
            <person name="Zhu Y."/>
            <person name="Feng Y."/>
            <person name="Jiang X."/>
            <person name="Zhu D."/>
            <person name="Xiang H."/>
            <person name="Feng X."/>
            <person name="Li S."/>
            <person name="Wang J."/>
            <person name="Zhang G."/>
            <person name="Kronforst M.R."/>
            <person name="Wang W."/>
        </authorList>
    </citation>
    <scope>NUCLEOTIDE SEQUENCE [LARGE SCALE GENOMIC DNA]</scope>
    <source>
        <strain evidence="19">Ya'a_city_454_Pm</strain>
        <tissue evidence="19">Whole body</tissue>
    </source>
</reference>
<dbReference type="GO" id="GO:0005524">
    <property type="term" value="F:ATP binding"/>
    <property type="evidence" value="ECO:0007669"/>
    <property type="project" value="UniProtKB-KW"/>
</dbReference>
<feature type="compositionally biased region" description="Pro residues" evidence="16">
    <location>
        <begin position="1874"/>
        <end position="1883"/>
    </location>
</feature>
<keyword evidence="13" id="KW-0539">Nucleus</keyword>
<dbReference type="Gene3D" id="3.30.70.370">
    <property type="match status" value="1"/>
</dbReference>
<keyword evidence="6" id="KW-0548">Nucleotidyltransferase</keyword>
<dbReference type="EMBL" id="KQ459984">
    <property type="protein sequence ID" value="KPJ19011.1"/>
    <property type="molecule type" value="Genomic_DNA"/>
</dbReference>
<keyword evidence="7" id="KW-0547">Nucleotide-binding</keyword>
<dbReference type="SMART" id="SM00487">
    <property type="entry name" value="DEXDc"/>
    <property type="match status" value="1"/>
</dbReference>
<dbReference type="InterPro" id="IPR002298">
    <property type="entry name" value="DNA_polymerase_A"/>
</dbReference>
<evidence type="ECO:0000256" key="14">
    <source>
        <dbReference type="ARBA" id="ARBA00049244"/>
    </source>
</evidence>
<dbReference type="InterPro" id="IPR019760">
    <property type="entry name" value="DNA-dir_DNA_pol_A_CS"/>
</dbReference>
<dbReference type="Pfam" id="PF21099">
    <property type="entry name" value="POLQ_helical"/>
    <property type="match status" value="1"/>
</dbReference>
<dbReference type="InterPro" id="IPR036397">
    <property type="entry name" value="RNaseH_sf"/>
</dbReference>
<evidence type="ECO:0000256" key="10">
    <source>
        <dbReference type="ARBA" id="ARBA00022840"/>
    </source>
</evidence>
<dbReference type="Gene3D" id="3.30.420.10">
    <property type="entry name" value="Ribonuclease H-like superfamily/Ribonuclease H"/>
    <property type="match status" value="1"/>
</dbReference>
<evidence type="ECO:0000256" key="16">
    <source>
        <dbReference type="SAM" id="MobiDB-lite"/>
    </source>
</evidence>
<evidence type="ECO:0000256" key="9">
    <source>
        <dbReference type="ARBA" id="ARBA00022801"/>
    </source>
</evidence>
<dbReference type="GO" id="GO:0016787">
    <property type="term" value="F:hydrolase activity"/>
    <property type="evidence" value="ECO:0007669"/>
    <property type="project" value="UniProtKB-KW"/>
</dbReference>
<keyword evidence="8" id="KW-0227">DNA damage</keyword>
<dbReference type="Gene3D" id="1.10.150.20">
    <property type="entry name" value="5' to 3' exonuclease, C-terminal subdomain"/>
    <property type="match status" value="1"/>
</dbReference>
<evidence type="ECO:0000259" key="17">
    <source>
        <dbReference type="PROSITE" id="PS51192"/>
    </source>
</evidence>
<dbReference type="Pfam" id="PF20470">
    <property type="entry name" value="HTH_61"/>
    <property type="match status" value="1"/>
</dbReference>
<feature type="compositionally biased region" description="Basic and acidic residues" evidence="16">
    <location>
        <begin position="981"/>
        <end position="993"/>
    </location>
</feature>
<comment type="cofactor">
    <cofactor evidence="1">
        <name>Mg(2+)</name>
        <dbReference type="ChEBI" id="CHEBI:18420"/>
    </cofactor>
</comment>
<dbReference type="Pfam" id="PF25453">
    <property type="entry name" value="DUF7898"/>
    <property type="match status" value="1"/>
</dbReference>
<sequence length="1907" mass="215434">MAANNKDVIDSQILVENVSFLENCFDNSFSIHNSLVTVRDYITQTVHLAERNNKNIKSNTEKKSVSNLELSLITKGVKKAENNINVRKLRNWGLPFEITKKYEDKGIKEMFEWQVSCLSQSNVLSEHRNLVYSAPTSAGKTLVAEILTIKTILERQKKVLFILPFVSIVREKMFYLQDILSSSGIRVEGFMGSQSPPGGLQAVHVAICTIEKANSLVNRLIDEGNIAELGAVVVDELHLLGDSSRGYILELLLTKIKYISLKANDVNIQIVGMSATLPNLEVLAAWLDAELFITDFRPIPLEEYCLVGKKLYDKKGTYLRSIGNNTGLENENESVLDICLDTIKEGCSVLIFCMTKNRCESLAQSIASTFFKLGCTNNEIGTVLRNQLNKEKIAEVLEQLKNCPVGLDEILKNIVSFGVAYHHAGLTFDERDIIEGAFKSGAIRVLVATSTLSSGVNLPARKVIIRTPVFQRQPLNILTYKQMIGRAGRMGRDVKGESILICTEAEKKIGQELMIGMLNPVKSCIESEDRYMRAVLEIIASQLTCTESELNLYTKCSLLFNQEKKTQSQMLLLGETLDQLKNYELIRVQEEGNEIQYVATSLGKACLSSSMAPNDGLSLFCELQKARQCIVLENDLHLIYLVTPYSVSSQWNDIDWLHLLTLWESLTRAMKKVGELIGIQESFIIQRLRGSNHTKIDQKKLNIHKRFYTALALQDLVNEVPLSQVAEKFQCPRGFLQGLQQAAATFAGMVTAFCHQLGWKNMELLISQFQDRLHFGIHSELIELMKLTSLNGIRARALFDKGFETISSIASADVNTIENILLKAVPFQSEKEIDGDDQCDLKKRNKIKNIWITGCCGMTAKEAALNLILEARKYLQEEIGVTEIKWNELENKTICNDKSSNSHCKNFSNSQQNCNLINGTNGHIVPENLSMKKQSSPQAINGIVTDNENNDQKLMNNGSLLSYKEDLIKDNVERTANSKHSTQEKKSSRKEKIDQDCIEIKDSPIINNINFSRTDSPSILKDDIVWESLDFSTALNNISKLRASDKIMSPEISFGDNELIVGTPENANENKSLKDVSAKEASTKDVSLFSSDESGSSFFDETLPIDLLPTTFSNSEDSNKNTSLNDVTIDCQSILNAFTSSIAMAEDDDDIKLIYEEDRKEQKSSNINISQAVEIINSQDAVKIWDYKSPLKRPSHKLNQPQQPLKRMKKNIDDKNFQLNTLKCNQSKKLSIEIRQKIINCYILREIDLIEYLDEIKSWCNVSLYLDLNESKSTNEVIGSSIFKNSDVMQKGKVVHNIDALKGIALCLSNDLCVYFDFNSVTERLHEIKKKMSYWLSKDSLKLNLMSLTTTYVHLKRSLSVDLTKNCTDLSLTEWLIESDEKIADVNYLMRKYCDIDLSTELLKIGNAQKNFKNSDCIEKALLKAWCIQCLGEKQKEFLFKQYQDINIIANVETHVARILANCEYHGLAVDRDLAAKLLIDVKNTQEILMKKAYKICGYHFNFNSSKDVAKVLGFYKGRRVSTKKSVLTAHNSPLASVVIYWRKLNAILTKTLYPLTEKASSYSTADRINPSYTMHTCTGRITMREPNLQNVPRTFSIPVKYLTLTNENDLSTDVIEFNCRNVFIATPGCVFVSADYCQLEMRILTHYSCDPVLTKIMRSDVDVFKAIAASWSCLPEEEVDDDLRQKAKQLCYGILYGMGNKTLSQHLYVTEVEAAVFMDTFYKTYPSLKMFTQSIIDACREHGYVETLKKRRRYLPDIKSNLPHKRSAAERQAVNTTIQGSAADIAKAAMCAVDKTHFSYIKPRLILQLHDELIYEVQETHMKDFSKVLKRVMEDTRHLRAMSEGFGFQACGKRRERARGALRSPAHNQYPLPARPATPRAPEPCLSPCQDNRTPLGRSARIHATT</sequence>
<dbReference type="GO" id="GO:0003887">
    <property type="term" value="F:DNA-directed DNA polymerase activity"/>
    <property type="evidence" value="ECO:0007669"/>
    <property type="project" value="UniProtKB-KW"/>
</dbReference>
<proteinExistence type="inferred from homology"/>
<dbReference type="InterPro" id="IPR001098">
    <property type="entry name" value="DNA-dir_DNA_pol_A_palm_dom"/>
</dbReference>
<dbReference type="Proteomes" id="UP000053240">
    <property type="component" value="Unassembled WGS sequence"/>
</dbReference>
<dbReference type="SUPFAM" id="SSF158702">
    <property type="entry name" value="Sec63 N-terminal domain-like"/>
    <property type="match status" value="1"/>
</dbReference>
<feature type="domain" description="Helicase C-terminal" evidence="18">
    <location>
        <begin position="335"/>
        <end position="533"/>
    </location>
</feature>
<evidence type="ECO:0000256" key="8">
    <source>
        <dbReference type="ARBA" id="ARBA00022763"/>
    </source>
</evidence>
<dbReference type="SMART" id="SM00490">
    <property type="entry name" value="HELICc"/>
    <property type="match status" value="1"/>
</dbReference>
<evidence type="ECO:0000256" key="3">
    <source>
        <dbReference type="ARBA" id="ARBA00007705"/>
    </source>
</evidence>
<dbReference type="InterPro" id="IPR048960">
    <property type="entry name" value="POLQ-like_helical"/>
</dbReference>
<keyword evidence="11" id="KW-0239">DNA-directed DNA polymerase</keyword>
<dbReference type="SUPFAM" id="SSF56672">
    <property type="entry name" value="DNA/RNA polymerases"/>
    <property type="match status" value="1"/>
</dbReference>
<dbReference type="EC" id="2.7.7.7" evidence="4"/>
<keyword evidence="5" id="KW-0808">Transferase</keyword>
<dbReference type="Gene3D" id="1.20.1060.10">
    <property type="entry name" value="Taq DNA Polymerase, Chain T, domain 4"/>
    <property type="match status" value="1"/>
</dbReference>
<feature type="domain" description="Helicase ATP-binding" evidence="17">
    <location>
        <begin position="121"/>
        <end position="295"/>
    </location>
</feature>
<dbReference type="SUPFAM" id="SSF52540">
    <property type="entry name" value="P-loop containing nucleoside triphosphate hydrolases"/>
    <property type="match status" value="1"/>
</dbReference>
<comment type="similarity">
    <text evidence="3">Belongs to the DNA polymerase type-A family.</text>
</comment>
<name>A0A194RSG6_PAPMA</name>
<dbReference type="PANTHER" id="PTHR10133:SF62">
    <property type="entry name" value="DNA POLYMERASE THETA"/>
    <property type="match status" value="1"/>
</dbReference>
<dbReference type="Gene3D" id="3.40.50.300">
    <property type="entry name" value="P-loop containing nucleotide triphosphate hydrolases"/>
    <property type="match status" value="2"/>
</dbReference>
<dbReference type="FunFam" id="3.40.50.300:FF:000753">
    <property type="entry name" value="Polymerase (DNA directed), theta"/>
    <property type="match status" value="1"/>
</dbReference>
<dbReference type="PROSITE" id="PS51192">
    <property type="entry name" value="HELICASE_ATP_BIND_1"/>
    <property type="match status" value="1"/>
</dbReference>
<dbReference type="PRINTS" id="PR00868">
    <property type="entry name" value="DNAPOLI"/>
</dbReference>
<keyword evidence="20" id="KW-1185">Reference proteome</keyword>
<organism evidence="19 20">
    <name type="scientific">Papilio machaon</name>
    <name type="common">Old World swallowtail butterfly</name>
    <dbReference type="NCBI Taxonomy" id="76193"/>
    <lineage>
        <taxon>Eukaryota</taxon>
        <taxon>Metazoa</taxon>
        <taxon>Ecdysozoa</taxon>
        <taxon>Arthropoda</taxon>
        <taxon>Hexapoda</taxon>
        <taxon>Insecta</taxon>
        <taxon>Pterygota</taxon>
        <taxon>Neoptera</taxon>
        <taxon>Endopterygota</taxon>
        <taxon>Lepidoptera</taxon>
        <taxon>Glossata</taxon>
        <taxon>Ditrysia</taxon>
        <taxon>Papilionoidea</taxon>
        <taxon>Papilionidae</taxon>
        <taxon>Papilioninae</taxon>
        <taxon>Papilio</taxon>
    </lineage>
</organism>
<keyword evidence="9" id="KW-0378">Hydrolase</keyword>
<dbReference type="PANTHER" id="PTHR10133">
    <property type="entry name" value="DNA POLYMERASE I"/>
    <property type="match status" value="1"/>
</dbReference>
<dbReference type="CDD" id="cd18795">
    <property type="entry name" value="SF2_C_Ski2"/>
    <property type="match status" value="1"/>
</dbReference>
<evidence type="ECO:0000256" key="12">
    <source>
        <dbReference type="ARBA" id="ARBA00023204"/>
    </source>
</evidence>
<dbReference type="InterPro" id="IPR046931">
    <property type="entry name" value="HTH_61"/>
</dbReference>
<evidence type="ECO:0000256" key="1">
    <source>
        <dbReference type="ARBA" id="ARBA00001946"/>
    </source>
</evidence>
<evidence type="ECO:0000256" key="13">
    <source>
        <dbReference type="ARBA" id="ARBA00023242"/>
    </source>
</evidence>
<dbReference type="CDD" id="cd08638">
    <property type="entry name" value="DNA_pol_A_theta"/>
    <property type="match status" value="1"/>
</dbReference>
<evidence type="ECO:0000313" key="20">
    <source>
        <dbReference type="Proteomes" id="UP000053240"/>
    </source>
</evidence>
<gene>
    <name evidence="19" type="ORF">RR48_12522</name>
</gene>
<dbReference type="FunCoup" id="A0A194RSG6">
    <property type="interactions" value="742"/>
</dbReference>
<protein>
    <recommendedName>
        <fullName evidence="15">DNA polymerase theta</fullName>
        <ecNumber evidence="4">2.7.7.7</ecNumber>
    </recommendedName>
</protein>
<dbReference type="FunFam" id="1.10.150.20:FF:000070">
    <property type="entry name" value="DNA polymerase I, putative"/>
    <property type="match status" value="1"/>
</dbReference>
<evidence type="ECO:0000256" key="7">
    <source>
        <dbReference type="ARBA" id="ARBA00022741"/>
    </source>
</evidence>
<dbReference type="InterPro" id="IPR027417">
    <property type="entry name" value="P-loop_NTPase"/>
</dbReference>
<dbReference type="STRING" id="76193.A0A194RSG6"/>
<dbReference type="InterPro" id="IPR043502">
    <property type="entry name" value="DNA/RNA_pol_sf"/>
</dbReference>
<evidence type="ECO:0000256" key="5">
    <source>
        <dbReference type="ARBA" id="ARBA00022679"/>
    </source>
</evidence>
<comment type="catalytic activity">
    <reaction evidence="14">
        <text>DNA(n) + a 2'-deoxyribonucleoside 5'-triphosphate = DNA(n+1) + diphosphate</text>
        <dbReference type="Rhea" id="RHEA:22508"/>
        <dbReference type="Rhea" id="RHEA-COMP:17339"/>
        <dbReference type="Rhea" id="RHEA-COMP:17340"/>
        <dbReference type="ChEBI" id="CHEBI:33019"/>
        <dbReference type="ChEBI" id="CHEBI:61560"/>
        <dbReference type="ChEBI" id="CHEBI:173112"/>
        <dbReference type="EC" id="2.7.7.7"/>
    </reaction>
</comment>
<dbReference type="Pfam" id="PF00270">
    <property type="entry name" value="DEAD"/>
    <property type="match status" value="1"/>
</dbReference>
<dbReference type="PROSITE" id="PS00447">
    <property type="entry name" value="DNA_POLYMERASE_A"/>
    <property type="match status" value="1"/>
</dbReference>
<accession>A0A194RSG6</accession>
<keyword evidence="12" id="KW-0234">DNA repair</keyword>
<feature type="region of interest" description="Disordered" evidence="16">
    <location>
        <begin position="972"/>
        <end position="993"/>
    </location>
</feature>
<dbReference type="InterPro" id="IPR057220">
    <property type="entry name" value="DUF7898"/>
</dbReference>
<dbReference type="Gene3D" id="1.10.3380.20">
    <property type="match status" value="1"/>
</dbReference>
<dbReference type="GO" id="GO:0005634">
    <property type="term" value="C:nucleus"/>
    <property type="evidence" value="ECO:0007669"/>
    <property type="project" value="UniProtKB-SubCell"/>
</dbReference>
<evidence type="ECO:0000313" key="19">
    <source>
        <dbReference type="EMBL" id="KPJ19011.1"/>
    </source>
</evidence>
<dbReference type="InParanoid" id="A0A194RSG6"/>
<dbReference type="PROSITE" id="PS51194">
    <property type="entry name" value="HELICASE_CTER"/>
    <property type="match status" value="1"/>
</dbReference>
<dbReference type="FunFam" id="1.10.3380.20:FF:000001">
    <property type="entry name" value="DNA polymerase theta"/>
    <property type="match status" value="1"/>
</dbReference>
<evidence type="ECO:0000256" key="2">
    <source>
        <dbReference type="ARBA" id="ARBA00004123"/>
    </source>
</evidence>
<dbReference type="InterPro" id="IPR014001">
    <property type="entry name" value="Helicase_ATP-bd"/>
</dbReference>
<dbReference type="GO" id="GO:0006261">
    <property type="term" value="P:DNA-templated DNA replication"/>
    <property type="evidence" value="ECO:0007669"/>
    <property type="project" value="InterPro"/>
</dbReference>
<evidence type="ECO:0000256" key="4">
    <source>
        <dbReference type="ARBA" id="ARBA00012417"/>
    </source>
</evidence>
<dbReference type="InterPro" id="IPR001650">
    <property type="entry name" value="Helicase_C-like"/>
</dbReference>
<feature type="region of interest" description="Disordered" evidence="16">
    <location>
        <begin position="1859"/>
        <end position="1907"/>
    </location>
</feature>
<dbReference type="Pfam" id="PF00476">
    <property type="entry name" value="DNA_pol_A"/>
    <property type="match status" value="1"/>
</dbReference>
<dbReference type="GO" id="GO:0003677">
    <property type="term" value="F:DNA binding"/>
    <property type="evidence" value="ECO:0007669"/>
    <property type="project" value="InterPro"/>
</dbReference>
<evidence type="ECO:0000259" key="18">
    <source>
        <dbReference type="PROSITE" id="PS51194"/>
    </source>
</evidence>
<evidence type="ECO:0000256" key="15">
    <source>
        <dbReference type="ARBA" id="ARBA00074669"/>
    </source>
</evidence>
<dbReference type="GO" id="GO:0097681">
    <property type="term" value="P:double-strand break repair via alternative nonhomologous end joining"/>
    <property type="evidence" value="ECO:0007669"/>
    <property type="project" value="TreeGrafter"/>
</dbReference>
<evidence type="ECO:0000256" key="6">
    <source>
        <dbReference type="ARBA" id="ARBA00022695"/>
    </source>
</evidence>
<keyword evidence="10" id="KW-0067">ATP-binding</keyword>
<dbReference type="SMART" id="SM00482">
    <property type="entry name" value="POLAc"/>
    <property type="match status" value="1"/>
</dbReference>
<dbReference type="CDD" id="cd18026">
    <property type="entry name" value="DEXHc_POLQ-like"/>
    <property type="match status" value="1"/>
</dbReference>